<dbReference type="Pfam" id="PF03033">
    <property type="entry name" value="Glyco_transf_28"/>
    <property type="match status" value="1"/>
</dbReference>
<dbReference type="RefSeq" id="WP_203868785.1">
    <property type="nucleotide sequence ID" value="NZ_BONW01000028.1"/>
</dbReference>
<evidence type="ECO:0000259" key="2">
    <source>
        <dbReference type="Pfam" id="PF06722"/>
    </source>
</evidence>
<gene>
    <name evidence="3" type="ORF">Pen02_52890</name>
</gene>
<keyword evidence="3" id="KW-0808">Transferase</keyword>
<dbReference type="CDD" id="cd03784">
    <property type="entry name" value="GT1_Gtf-like"/>
    <property type="match status" value="1"/>
</dbReference>
<evidence type="ECO:0000313" key="3">
    <source>
        <dbReference type="EMBL" id="GIG90353.1"/>
    </source>
</evidence>
<dbReference type="PANTHER" id="PTHR48050:SF13">
    <property type="entry name" value="STEROL 3-BETA-GLUCOSYLTRANSFERASE UGT80A2"/>
    <property type="match status" value="1"/>
</dbReference>
<organism evidence="3 4">
    <name type="scientific">Plantactinospora endophytica</name>
    <dbReference type="NCBI Taxonomy" id="673535"/>
    <lineage>
        <taxon>Bacteria</taxon>
        <taxon>Bacillati</taxon>
        <taxon>Actinomycetota</taxon>
        <taxon>Actinomycetes</taxon>
        <taxon>Micromonosporales</taxon>
        <taxon>Micromonosporaceae</taxon>
        <taxon>Plantactinospora</taxon>
    </lineage>
</organism>
<feature type="domain" description="Glycosyltransferase family 28 N-terminal" evidence="1">
    <location>
        <begin position="3"/>
        <end position="127"/>
    </location>
</feature>
<dbReference type="PANTHER" id="PTHR48050">
    <property type="entry name" value="STEROL 3-BETA-GLUCOSYLTRANSFERASE"/>
    <property type="match status" value="1"/>
</dbReference>
<name>A0ABQ4E6N7_9ACTN</name>
<dbReference type="SUPFAM" id="SSF53756">
    <property type="entry name" value="UDP-Glycosyltransferase/glycogen phosphorylase"/>
    <property type="match status" value="1"/>
</dbReference>
<dbReference type="Gene3D" id="3.40.50.2000">
    <property type="entry name" value="Glycogen Phosphorylase B"/>
    <property type="match status" value="2"/>
</dbReference>
<keyword evidence="4" id="KW-1185">Reference proteome</keyword>
<reference evidence="3 4" key="1">
    <citation type="submission" date="2021-01" db="EMBL/GenBank/DDBJ databases">
        <title>Whole genome shotgun sequence of Plantactinospora endophytica NBRC 110450.</title>
        <authorList>
            <person name="Komaki H."/>
            <person name="Tamura T."/>
        </authorList>
    </citation>
    <scope>NUCLEOTIDE SEQUENCE [LARGE SCALE GENOMIC DNA]</scope>
    <source>
        <strain evidence="3 4">NBRC 110450</strain>
    </source>
</reference>
<dbReference type="Proteomes" id="UP000646749">
    <property type="component" value="Unassembled WGS sequence"/>
</dbReference>
<feature type="domain" description="Erythromycin biosynthesis protein CIII-like C-terminal" evidence="2">
    <location>
        <begin position="299"/>
        <end position="386"/>
    </location>
</feature>
<dbReference type="InterPro" id="IPR002213">
    <property type="entry name" value="UDP_glucos_trans"/>
</dbReference>
<dbReference type="GO" id="GO:0016740">
    <property type="term" value="F:transferase activity"/>
    <property type="evidence" value="ECO:0007669"/>
    <property type="project" value="UniProtKB-KW"/>
</dbReference>
<dbReference type="InterPro" id="IPR010610">
    <property type="entry name" value="EryCIII-like_C"/>
</dbReference>
<evidence type="ECO:0000313" key="4">
    <source>
        <dbReference type="Proteomes" id="UP000646749"/>
    </source>
</evidence>
<dbReference type="InterPro" id="IPR004276">
    <property type="entry name" value="GlycoTrans_28_N"/>
</dbReference>
<dbReference type="Pfam" id="PF06722">
    <property type="entry name" value="EryCIII-like_C"/>
    <property type="match status" value="1"/>
</dbReference>
<comment type="caution">
    <text evidence="3">The sequence shown here is derived from an EMBL/GenBank/DDBJ whole genome shotgun (WGS) entry which is preliminary data.</text>
</comment>
<evidence type="ECO:0000259" key="1">
    <source>
        <dbReference type="Pfam" id="PF03033"/>
    </source>
</evidence>
<proteinExistence type="predicted"/>
<protein>
    <submittedName>
        <fullName evidence="3">Glycosyl transferase</fullName>
    </submittedName>
</protein>
<dbReference type="InterPro" id="IPR050426">
    <property type="entry name" value="Glycosyltransferase_28"/>
</dbReference>
<sequence length="410" mass="43817">MRVLLTTVGSRGDVQPLLALAVRLKAAGHQPRMCVPPDFQDWIGGLGIEVTPIGAAMRKVLGSSPRTSYTPEQLRGMAEAQVAAQFDKIAAAADGCDVIVAASPLLLTARSVAQMRGIGYVFAVYSPNMLPSPHHAPPPMPLPGQLPAPPGADHRELWARDAEKTNTMFRAALNAQRASVGLAALDDVRGHVFTDRPWLHADPTLGPWPEPADQQVFHRHVFQSGAWILPDERPLSPELEAFLDSGEPPVYFGFGSIRVQHDLGQVMVETARALGRRAVVARGWAELTLPDDGSDCIAVGEVNEQALFRRVAAVVHHGGSGTTTSTALAGAPHVVVPQIYDQHYWAGRVEQLGIGVAHAPGVPTADSLTSALKCALQPDVAERARSVAAVVRRDGTQLAVERMTTTDLRA</sequence>
<accession>A0ABQ4E6N7</accession>
<dbReference type="EMBL" id="BONW01000028">
    <property type="protein sequence ID" value="GIG90353.1"/>
    <property type="molecule type" value="Genomic_DNA"/>
</dbReference>